<dbReference type="SMART" id="SM00636">
    <property type="entry name" value="Glyco_18"/>
    <property type="match status" value="1"/>
</dbReference>
<keyword evidence="12" id="KW-1185">Reference proteome</keyword>
<dbReference type="RefSeq" id="WP_348738953.1">
    <property type="nucleotide sequence ID" value="NZ_CAXJRC010000033.1"/>
</dbReference>
<comment type="catalytic activity">
    <reaction evidence="1">
        <text>Random endo-hydrolysis of N-acetyl-beta-D-glucosaminide (1-&gt;4)-beta-linkages in chitin and chitodextrins.</text>
        <dbReference type="EC" id="3.2.1.14"/>
    </reaction>
</comment>
<feature type="chain" id="PRO_5046460626" description="chitinase" evidence="9">
    <location>
        <begin position="20"/>
        <end position="567"/>
    </location>
</feature>
<protein>
    <recommendedName>
        <fullName evidence="2">chitinase</fullName>
        <ecNumber evidence="2">3.2.1.14</ecNumber>
    </recommendedName>
</protein>
<dbReference type="PANTHER" id="PTHR11177">
    <property type="entry name" value="CHITINASE"/>
    <property type="match status" value="1"/>
</dbReference>
<dbReference type="Pfam" id="PF18962">
    <property type="entry name" value="Por_Secre_tail"/>
    <property type="match status" value="1"/>
</dbReference>
<dbReference type="Gene3D" id="3.20.20.80">
    <property type="entry name" value="Glycosidases"/>
    <property type="match status" value="1"/>
</dbReference>
<dbReference type="InterPro" id="IPR050314">
    <property type="entry name" value="Glycosyl_Hydrlase_18"/>
</dbReference>
<dbReference type="Gene3D" id="2.10.10.20">
    <property type="entry name" value="Carbohydrate-binding module superfamily 5/12"/>
    <property type="match status" value="1"/>
</dbReference>
<dbReference type="EMBL" id="CAXJRC010000033">
    <property type="protein sequence ID" value="CAL2107315.1"/>
    <property type="molecule type" value="Genomic_DNA"/>
</dbReference>
<evidence type="ECO:0000256" key="4">
    <source>
        <dbReference type="ARBA" id="ARBA00022801"/>
    </source>
</evidence>
<dbReference type="InterPro" id="IPR036573">
    <property type="entry name" value="CBM_sf_5/12"/>
</dbReference>
<dbReference type="CDD" id="cd12215">
    <property type="entry name" value="ChiC_BD"/>
    <property type="match status" value="1"/>
</dbReference>
<evidence type="ECO:0000256" key="7">
    <source>
        <dbReference type="RuleBase" id="RU004453"/>
    </source>
</evidence>
<dbReference type="PANTHER" id="PTHR11177:SF317">
    <property type="entry name" value="CHITINASE 12-RELATED"/>
    <property type="match status" value="1"/>
</dbReference>
<feature type="signal peptide" evidence="9">
    <location>
        <begin position="1"/>
        <end position="19"/>
    </location>
</feature>
<keyword evidence="5 6" id="KW-0326">Glycosidase</keyword>
<evidence type="ECO:0000313" key="12">
    <source>
        <dbReference type="Proteomes" id="UP001497602"/>
    </source>
</evidence>
<evidence type="ECO:0000256" key="6">
    <source>
        <dbReference type="RuleBase" id="RU000489"/>
    </source>
</evidence>
<feature type="region of interest" description="Disordered" evidence="8">
    <location>
        <begin position="227"/>
        <end position="246"/>
    </location>
</feature>
<dbReference type="InterPro" id="IPR026444">
    <property type="entry name" value="Secre_tail"/>
</dbReference>
<evidence type="ECO:0000256" key="8">
    <source>
        <dbReference type="SAM" id="MobiDB-lite"/>
    </source>
</evidence>
<dbReference type="InterPro" id="IPR001223">
    <property type="entry name" value="Glyco_hydro18_cat"/>
</dbReference>
<gene>
    <name evidence="11" type="ORF">T190115A13A_30161</name>
</gene>
<dbReference type="Pfam" id="PF00704">
    <property type="entry name" value="Glyco_hydro_18"/>
    <property type="match status" value="1"/>
</dbReference>
<dbReference type="InterPro" id="IPR011583">
    <property type="entry name" value="Chitinase_II/V-like_cat"/>
</dbReference>
<keyword evidence="4 6" id="KW-0378">Hydrolase</keyword>
<comment type="similarity">
    <text evidence="7">Belongs to the glycosyl hydrolase 18 family.</text>
</comment>
<dbReference type="InterPro" id="IPR017853">
    <property type="entry name" value="GH"/>
</dbReference>
<evidence type="ECO:0000313" key="11">
    <source>
        <dbReference type="EMBL" id="CAL2107315.1"/>
    </source>
</evidence>
<evidence type="ECO:0000259" key="10">
    <source>
        <dbReference type="PROSITE" id="PS51910"/>
    </source>
</evidence>
<dbReference type="NCBIfam" id="TIGR04183">
    <property type="entry name" value="Por_Secre_tail"/>
    <property type="match status" value="1"/>
</dbReference>
<dbReference type="SUPFAM" id="SSF51055">
    <property type="entry name" value="Carbohydrate binding domain"/>
    <property type="match status" value="1"/>
</dbReference>
<evidence type="ECO:0000256" key="9">
    <source>
        <dbReference type="SAM" id="SignalP"/>
    </source>
</evidence>
<evidence type="ECO:0000256" key="2">
    <source>
        <dbReference type="ARBA" id="ARBA00012729"/>
    </source>
</evidence>
<evidence type="ECO:0000256" key="1">
    <source>
        <dbReference type="ARBA" id="ARBA00000822"/>
    </source>
</evidence>
<name>A0ABP1FAE1_9FLAO</name>
<dbReference type="EC" id="3.2.1.14" evidence="2"/>
<evidence type="ECO:0000256" key="3">
    <source>
        <dbReference type="ARBA" id="ARBA00022729"/>
    </source>
</evidence>
<comment type="caution">
    <text evidence="11">The sequence shown here is derived from an EMBL/GenBank/DDBJ whole genome shotgun (WGS) entry which is preliminary data.</text>
</comment>
<proteinExistence type="inferred from homology"/>
<reference evidence="11 12" key="1">
    <citation type="submission" date="2024-05" db="EMBL/GenBank/DDBJ databases">
        <authorList>
            <person name="Duchaud E."/>
        </authorList>
    </citation>
    <scope>NUCLEOTIDE SEQUENCE [LARGE SCALE GENOMIC DNA]</scope>
    <source>
        <strain evidence="11">Ena-SAMPLE-TAB-13-05-2024-13:56:06:370-140305</strain>
    </source>
</reference>
<keyword evidence="3 9" id="KW-0732">Signal</keyword>
<dbReference type="Proteomes" id="UP001497602">
    <property type="component" value="Unassembled WGS sequence"/>
</dbReference>
<dbReference type="InterPro" id="IPR001579">
    <property type="entry name" value="Glyco_hydro_18_chit_AS"/>
</dbReference>
<feature type="domain" description="GH18" evidence="10">
    <location>
        <begin position="84"/>
        <end position="472"/>
    </location>
</feature>
<dbReference type="GO" id="GO:0008843">
    <property type="term" value="F:endochitinase activity"/>
    <property type="evidence" value="ECO:0007669"/>
    <property type="project" value="UniProtKB-EC"/>
</dbReference>
<sequence length="567" mass="63364">MRKKLLTLSFLICSIFLHAQYQFPGCYGSWDSSKQNYVKGDQVSYEGINYEAKYYTTEKPGHESWQVLGPCGDGGLGEDYNGKQRIIGYLPTWIKDYDIKNDFKPEVVSNLNISFLTFKQNNTNYNSNDFASIAFDEKELKKVDSVLTECKVLSKAKAKNVKVSVAVGGAIDYAFLWLMTKYYNNDQKLEEIANLLVNYIKDRNLDGIDLDLECWWNDPAITGTVDQGGRKRGDQWGGSDEGPHPAAIGLTNLSKKLREKMPNKLISAAVFGTSWYGNNYDGKMADYMDWIGLMTYDFTGSWDKSPIGPHSSLYKVPAGSYTGQTADDPIYSVQDALEYWLGIAPPTWNHGGGLGVKKSKLVIGVPMYGYDFSERKPAGSNGYKFVPYRKMLEEFPDAATSYDAKDPKSLNGHVGLNGKNIYFDTPKQAGEKIKYSKSHGHQGVIVWELTQDASYDSPSSILKALNEASGNGTLSEDDWQFTSVQSLKLYPTIVKDEVKLLINSSKKNVIKVKIYDYLGNRIKTLMNGKAPVGANVFNLQVPNLKAGVYLCSIEINGKRKVKKLVKK</sequence>
<evidence type="ECO:0000256" key="5">
    <source>
        <dbReference type="ARBA" id="ARBA00023295"/>
    </source>
</evidence>
<organism evidence="11 12">
    <name type="scientific">Tenacibaculum vairaonense</name>
    <dbReference type="NCBI Taxonomy" id="3137860"/>
    <lineage>
        <taxon>Bacteria</taxon>
        <taxon>Pseudomonadati</taxon>
        <taxon>Bacteroidota</taxon>
        <taxon>Flavobacteriia</taxon>
        <taxon>Flavobacteriales</taxon>
        <taxon>Flavobacteriaceae</taxon>
        <taxon>Tenacibaculum</taxon>
    </lineage>
</organism>
<dbReference type="PROSITE" id="PS51910">
    <property type="entry name" value="GH18_2"/>
    <property type="match status" value="1"/>
</dbReference>
<dbReference type="SUPFAM" id="SSF51445">
    <property type="entry name" value="(Trans)glycosidases"/>
    <property type="match status" value="1"/>
</dbReference>
<dbReference type="PROSITE" id="PS01095">
    <property type="entry name" value="GH18_1"/>
    <property type="match status" value="1"/>
</dbReference>
<accession>A0ABP1FAE1</accession>